<dbReference type="InterPro" id="IPR001296">
    <property type="entry name" value="Glyco_trans_1"/>
</dbReference>
<dbReference type="CDD" id="cd03801">
    <property type="entry name" value="GT4_PimA-like"/>
    <property type="match status" value="1"/>
</dbReference>
<evidence type="ECO:0000313" key="4">
    <source>
        <dbReference type="Proteomes" id="UP000320496"/>
    </source>
</evidence>
<protein>
    <submittedName>
        <fullName evidence="3">D-inositol-3-phosphate glycosyltransferase</fullName>
        <ecNumber evidence="3">2.4.1.250</ecNumber>
    </submittedName>
</protein>
<dbReference type="PANTHER" id="PTHR46401">
    <property type="entry name" value="GLYCOSYLTRANSFERASE WBBK-RELATED"/>
    <property type="match status" value="1"/>
</dbReference>
<dbReference type="OrthoDB" id="9762705at2"/>
<keyword evidence="4" id="KW-1185">Reference proteome</keyword>
<sequence length="437" mass="50073">MSQRNIGFISTRFAGTDGVSLESSKWAQVLWDHRHVSYWYAGKLDRDEGTSMMVPEAYFGHPDVEAITRQGFGALKRSRALTEQVYQLASHLKDTLYEFVKNYEIDILCIQNALCIPMHIPLGVAITHFIAETEFPVIAHHHDFYWERDRFKVNAVSDFLEMAFPPRLPTIEHVTINSAAQVDLAHRKGVSSILVPNVLDFETPAPGIDEFNYDFRERIGLSADDILVLQPTRVVPRKGIEHAIALLGQLKDPRMKLIVTHASGDEGHEYQHALIELAEHHGVDMRFVDHLVGDERYEYQDGSKTYSLWDTYPHADLVTYPSLYEGFGNALLEAFYFRKPVLVNRYSIYQTDIEPKGFKVLSMNGYLTRNLHEHVRHVIDDAEYRSEMVNHNYELATRFFSYSVLRRKLRAIIYNLTGQDELRPTSEAGSSPIAPTA</sequence>
<dbReference type="AlphaFoldDB" id="A0A517ZF54"/>
<dbReference type="Proteomes" id="UP000320496">
    <property type="component" value="Chromosome"/>
</dbReference>
<dbReference type="SUPFAM" id="SSF53756">
    <property type="entry name" value="UDP-Glycosyltransferase/glycogen phosphorylase"/>
    <property type="match status" value="1"/>
</dbReference>
<dbReference type="GO" id="GO:0009103">
    <property type="term" value="P:lipopolysaccharide biosynthetic process"/>
    <property type="evidence" value="ECO:0007669"/>
    <property type="project" value="TreeGrafter"/>
</dbReference>
<name>A0A517ZF54_9PLAN</name>
<dbReference type="EMBL" id="CP036275">
    <property type="protein sequence ID" value="QDU41062.1"/>
    <property type="molecule type" value="Genomic_DNA"/>
</dbReference>
<evidence type="ECO:0000259" key="2">
    <source>
        <dbReference type="Pfam" id="PF00534"/>
    </source>
</evidence>
<organism evidence="3 4">
    <name type="scientific">Maioricimonas rarisocia</name>
    <dbReference type="NCBI Taxonomy" id="2528026"/>
    <lineage>
        <taxon>Bacteria</taxon>
        <taxon>Pseudomonadati</taxon>
        <taxon>Planctomycetota</taxon>
        <taxon>Planctomycetia</taxon>
        <taxon>Planctomycetales</taxon>
        <taxon>Planctomycetaceae</taxon>
        <taxon>Maioricimonas</taxon>
    </lineage>
</organism>
<keyword evidence="3" id="KW-0328">Glycosyltransferase</keyword>
<dbReference type="Pfam" id="PF00534">
    <property type="entry name" value="Glycos_transf_1"/>
    <property type="match status" value="1"/>
</dbReference>
<evidence type="ECO:0000256" key="1">
    <source>
        <dbReference type="ARBA" id="ARBA00022679"/>
    </source>
</evidence>
<reference evidence="3 4" key="1">
    <citation type="submission" date="2019-02" db="EMBL/GenBank/DDBJ databases">
        <title>Deep-cultivation of Planctomycetes and their phenomic and genomic characterization uncovers novel biology.</title>
        <authorList>
            <person name="Wiegand S."/>
            <person name="Jogler M."/>
            <person name="Boedeker C."/>
            <person name="Pinto D."/>
            <person name="Vollmers J."/>
            <person name="Rivas-Marin E."/>
            <person name="Kohn T."/>
            <person name="Peeters S.H."/>
            <person name="Heuer A."/>
            <person name="Rast P."/>
            <person name="Oberbeckmann S."/>
            <person name="Bunk B."/>
            <person name="Jeske O."/>
            <person name="Meyerdierks A."/>
            <person name="Storesund J.E."/>
            <person name="Kallscheuer N."/>
            <person name="Luecker S."/>
            <person name="Lage O.M."/>
            <person name="Pohl T."/>
            <person name="Merkel B.J."/>
            <person name="Hornburger P."/>
            <person name="Mueller R.-W."/>
            <person name="Bruemmer F."/>
            <person name="Labrenz M."/>
            <person name="Spormann A.M."/>
            <person name="Op den Camp H."/>
            <person name="Overmann J."/>
            <person name="Amann R."/>
            <person name="Jetten M.S.M."/>
            <person name="Mascher T."/>
            <person name="Medema M.H."/>
            <person name="Devos D.P."/>
            <person name="Kaster A.-K."/>
            <person name="Ovreas L."/>
            <person name="Rohde M."/>
            <person name="Galperin M.Y."/>
            <person name="Jogler C."/>
        </authorList>
    </citation>
    <scope>NUCLEOTIDE SEQUENCE [LARGE SCALE GENOMIC DNA]</scope>
    <source>
        <strain evidence="3 4">Mal4</strain>
    </source>
</reference>
<dbReference type="RefSeq" id="WP_145372285.1">
    <property type="nucleotide sequence ID" value="NZ_CP036275.1"/>
</dbReference>
<dbReference type="Gene3D" id="3.40.50.2000">
    <property type="entry name" value="Glycogen Phosphorylase B"/>
    <property type="match status" value="1"/>
</dbReference>
<keyword evidence="1 3" id="KW-0808">Transferase</keyword>
<dbReference type="KEGG" id="mri:Mal4_54270"/>
<dbReference type="PANTHER" id="PTHR46401:SF2">
    <property type="entry name" value="GLYCOSYLTRANSFERASE WBBK-RELATED"/>
    <property type="match status" value="1"/>
</dbReference>
<evidence type="ECO:0000313" key="3">
    <source>
        <dbReference type="EMBL" id="QDU41062.1"/>
    </source>
</evidence>
<accession>A0A517ZF54</accession>
<proteinExistence type="predicted"/>
<gene>
    <name evidence="3" type="primary">mshA_4</name>
    <name evidence="3" type="ORF">Mal4_54270</name>
</gene>
<dbReference type="EC" id="2.4.1.250" evidence="3"/>
<dbReference type="GO" id="GO:0102710">
    <property type="term" value="F:D-inositol-3-phosphate glycosyltransferase activity"/>
    <property type="evidence" value="ECO:0007669"/>
    <property type="project" value="UniProtKB-EC"/>
</dbReference>
<feature type="domain" description="Glycosyl transferase family 1" evidence="2">
    <location>
        <begin position="216"/>
        <end position="393"/>
    </location>
</feature>